<dbReference type="Gramene" id="EOY31269">
    <property type="protein sequence ID" value="EOY31269"/>
    <property type="gene ID" value="TCM_038241"/>
</dbReference>
<dbReference type="AlphaFoldDB" id="A0A061GVY8"/>
<gene>
    <name evidence="1" type="ORF">TCM_038241</name>
</gene>
<organism evidence="1 2">
    <name type="scientific">Theobroma cacao</name>
    <name type="common">Cacao</name>
    <name type="synonym">Cocoa</name>
    <dbReference type="NCBI Taxonomy" id="3641"/>
    <lineage>
        <taxon>Eukaryota</taxon>
        <taxon>Viridiplantae</taxon>
        <taxon>Streptophyta</taxon>
        <taxon>Embryophyta</taxon>
        <taxon>Tracheophyta</taxon>
        <taxon>Spermatophyta</taxon>
        <taxon>Magnoliopsida</taxon>
        <taxon>eudicotyledons</taxon>
        <taxon>Gunneridae</taxon>
        <taxon>Pentapetalae</taxon>
        <taxon>rosids</taxon>
        <taxon>malvids</taxon>
        <taxon>Malvales</taxon>
        <taxon>Malvaceae</taxon>
        <taxon>Byttnerioideae</taxon>
        <taxon>Theobroma</taxon>
    </lineage>
</organism>
<dbReference type="EMBL" id="CM001887">
    <property type="protein sequence ID" value="EOY31269.1"/>
    <property type="molecule type" value="Genomic_DNA"/>
</dbReference>
<dbReference type="InParanoid" id="A0A061GVY8"/>
<evidence type="ECO:0000313" key="2">
    <source>
        <dbReference type="Proteomes" id="UP000026915"/>
    </source>
</evidence>
<keyword evidence="2" id="KW-1185">Reference proteome</keyword>
<name>A0A061GVY8_THECC</name>
<sequence length="205" mass="23058">MGAPALASPYNVNPSFHDLDFVANTFAGSNKIVNRFKTLVRFIILQLIKGFETVLHGIDAIVVIIHADYSLTPTGIIRPVIVEMKLGGSDSSIDRDAVFRILYLIASLDHEGLTCFLAIIVDTSGWNRILVEMKWNTAKIETDQILAEIHDDMFTDGMLDGTDRLCVRRSKKKKHACRFCFPVIGTEYGSMAYFRRPVLYDRSPD</sequence>
<accession>A0A061GVY8</accession>
<dbReference type="HOGENOM" id="CLU_1339592_0_0_1"/>
<evidence type="ECO:0000313" key="1">
    <source>
        <dbReference type="EMBL" id="EOY31269.1"/>
    </source>
</evidence>
<dbReference type="Proteomes" id="UP000026915">
    <property type="component" value="Chromosome 9"/>
</dbReference>
<protein>
    <submittedName>
        <fullName evidence="1">Uncharacterized protein</fullName>
    </submittedName>
</protein>
<proteinExistence type="predicted"/>
<reference evidence="1 2" key="1">
    <citation type="journal article" date="2013" name="Genome Biol.">
        <title>The genome sequence of the most widely cultivated cacao type and its use to identify candidate genes regulating pod color.</title>
        <authorList>
            <person name="Motamayor J.C."/>
            <person name="Mockaitis K."/>
            <person name="Schmutz J."/>
            <person name="Haiminen N."/>
            <person name="Iii D.L."/>
            <person name="Cornejo O."/>
            <person name="Findley S.D."/>
            <person name="Zheng P."/>
            <person name="Utro F."/>
            <person name="Royaert S."/>
            <person name="Saski C."/>
            <person name="Jenkins J."/>
            <person name="Podicheti R."/>
            <person name="Zhao M."/>
            <person name="Scheffler B.E."/>
            <person name="Stack J.C."/>
            <person name="Feltus F.A."/>
            <person name="Mustiga G.M."/>
            <person name="Amores F."/>
            <person name="Phillips W."/>
            <person name="Marelli J.P."/>
            <person name="May G.D."/>
            <person name="Shapiro H."/>
            <person name="Ma J."/>
            <person name="Bustamante C.D."/>
            <person name="Schnell R.J."/>
            <person name="Main D."/>
            <person name="Gilbert D."/>
            <person name="Parida L."/>
            <person name="Kuhn D.N."/>
        </authorList>
    </citation>
    <scope>NUCLEOTIDE SEQUENCE [LARGE SCALE GENOMIC DNA]</scope>
    <source>
        <strain evidence="2">cv. Matina 1-6</strain>
    </source>
</reference>